<dbReference type="EMBL" id="JSZA02000101">
    <property type="protein sequence ID" value="KHD07072.1"/>
    <property type="molecule type" value="Genomic_DNA"/>
</dbReference>
<comment type="caution">
    <text evidence="2">The sequence shown here is derived from an EMBL/GenBank/DDBJ whole genome shotgun (WGS) entry which is preliminary data.</text>
</comment>
<sequence>MAHKQTSEESDSQSWDIIKESHALSGESEELDKYYHKWADTYNEDVLNEQYSGPKYIVNFFTKLQNQEPENKREAKLGILDAGCGTGLVGIALKQKGYSHIDGCDLSEKMVEIAHQTDVYSSLTAGVDLNNMTDFQEKQYDVTISCGVFTLGHVPPSALEELIRITKTGGLVVMSTRNSYYDSTDFQAVCDRLENEGHIKVVEHIVGPYIAEEGSHYWAFRVC</sequence>
<dbReference type="Proteomes" id="UP000030428">
    <property type="component" value="Unassembled WGS sequence"/>
</dbReference>
<keyword evidence="2" id="KW-0830">Ubiquinone</keyword>
<gene>
    <name evidence="2" type="ORF">PN36_22055</name>
</gene>
<dbReference type="InterPro" id="IPR041698">
    <property type="entry name" value="Methyltransf_25"/>
</dbReference>
<proteinExistence type="predicted"/>
<feature type="domain" description="Methyltransferase" evidence="1">
    <location>
        <begin position="79"/>
        <end position="170"/>
    </location>
</feature>
<keyword evidence="3" id="KW-1185">Reference proteome</keyword>
<dbReference type="Gene3D" id="3.40.50.150">
    <property type="entry name" value="Vaccinia Virus protein VP39"/>
    <property type="match status" value="1"/>
</dbReference>
<evidence type="ECO:0000259" key="1">
    <source>
        <dbReference type="Pfam" id="PF13649"/>
    </source>
</evidence>
<protein>
    <submittedName>
        <fullName evidence="2">Ubiquinone/menaquinone biosynthesis protein</fullName>
    </submittedName>
</protein>
<dbReference type="Pfam" id="PF13649">
    <property type="entry name" value="Methyltransf_25"/>
    <property type="match status" value="1"/>
</dbReference>
<dbReference type="CDD" id="cd02440">
    <property type="entry name" value="AdoMet_MTases"/>
    <property type="match status" value="1"/>
</dbReference>
<dbReference type="InterPro" id="IPR029063">
    <property type="entry name" value="SAM-dependent_MTases_sf"/>
</dbReference>
<evidence type="ECO:0000313" key="2">
    <source>
        <dbReference type="EMBL" id="KHD07072.1"/>
    </source>
</evidence>
<organism evidence="2 3">
    <name type="scientific">Candidatus Thiomargarita nelsonii</name>
    <dbReference type="NCBI Taxonomy" id="1003181"/>
    <lineage>
        <taxon>Bacteria</taxon>
        <taxon>Pseudomonadati</taxon>
        <taxon>Pseudomonadota</taxon>
        <taxon>Gammaproteobacteria</taxon>
        <taxon>Thiotrichales</taxon>
        <taxon>Thiotrichaceae</taxon>
        <taxon>Thiomargarita</taxon>
    </lineage>
</organism>
<dbReference type="AlphaFoldDB" id="A0A0A6P9P1"/>
<accession>A0A0A6P9P1</accession>
<evidence type="ECO:0000313" key="3">
    <source>
        <dbReference type="Proteomes" id="UP000030428"/>
    </source>
</evidence>
<dbReference type="PANTHER" id="PTHR43591">
    <property type="entry name" value="METHYLTRANSFERASE"/>
    <property type="match status" value="1"/>
</dbReference>
<dbReference type="SUPFAM" id="SSF53335">
    <property type="entry name" value="S-adenosyl-L-methionine-dependent methyltransferases"/>
    <property type="match status" value="1"/>
</dbReference>
<name>A0A0A6P9P1_9GAMM</name>
<reference evidence="2 3" key="1">
    <citation type="journal article" date="2016" name="Front. Microbiol.">
        <title>Single-Cell (Meta-)Genomics of a Dimorphic Candidatus Thiomargarita nelsonii Reveals Genomic Plasticity.</title>
        <authorList>
            <person name="Flood B.E."/>
            <person name="Fliss P."/>
            <person name="Jones D.S."/>
            <person name="Dick G.J."/>
            <person name="Jain S."/>
            <person name="Kaster A.K."/>
            <person name="Winkel M."/>
            <person name="Mussmann M."/>
            <person name="Bailey J."/>
        </authorList>
    </citation>
    <scope>NUCLEOTIDE SEQUENCE [LARGE SCALE GENOMIC DNA]</scope>
    <source>
        <strain evidence="2">Hydrate Ridge</strain>
    </source>
</reference>
<dbReference type="PANTHER" id="PTHR43591:SF110">
    <property type="entry name" value="RHODANESE DOMAIN-CONTAINING PROTEIN"/>
    <property type="match status" value="1"/>
</dbReference>